<reference evidence="1 2" key="1">
    <citation type="submission" date="2020-04" db="EMBL/GenBank/DDBJ databases">
        <authorList>
            <person name="De Canck E."/>
        </authorList>
    </citation>
    <scope>NUCLEOTIDE SEQUENCE [LARGE SCALE GENOMIC DNA]</scope>
    <source>
        <strain evidence="1 2">LMG 28138</strain>
    </source>
</reference>
<dbReference type="EMBL" id="CADIKM010000005">
    <property type="protein sequence ID" value="CAB3783494.1"/>
    <property type="molecule type" value="Genomic_DNA"/>
</dbReference>
<dbReference type="InterPro" id="IPR036590">
    <property type="entry name" value="SRAP-like"/>
</dbReference>
<gene>
    <name evidence="1" type="ORF">LMG28138_01651</name>
</gene>
<dbReference type="Gene3D" id="3.90.1680.10">
    <property type="entry name" value="SOS response associated peptidase-like"/>
    <property type="match status" value="1"/>
</dbReference>
<protein>
    <recommendedName>
        <fullName evidence="3">DUF159 family protein</fullName>
    </recommendedName>
</protein>
<keyword evidence="2" id="KW-1185">Reference proteome</keyword>
<evidence type="ECO:0000313" key="1">
    <source>
        <dbReference type="EMBL" id="CAB3783494.1"/>
    </source>
</evidence>
<proteinExistence type="predicted"/>
<name>A0A6S7CMD1_9BURK</name>
<evidence type="ECO:0008006" key="3">
    <source>
        <dbReference type="Google" id="ProtNLM"/>
    </source>
</evidence>
<dbReference type="SUPFAM" id="SSF143081">
    <property type="entry name" value="BB1717-like"/>
    <property type="match status" value="1"/>
</dbReference>
<dbReference type="Proteomes" id="UP000494115">
    <property type="component" value="Unassembled WGS sequence"/>
</dbReference>
<dbReference type="AlphaFoldDB" id="A0A6S7CMD1"/>
<organism evidence="1 2">
    <name type="scientific">Pararobbsia alpina</name>
    <dbReference type="NCBI Taxonomy" id="621374"/>
    <lineage>
        <taxon>Bacteria</taxon>
        <taxon>Pseudomonadati</taxon>
        <taxon>Pseudomonadota</taxon>
        <taxon>Betaproteobacteria</taxon>
        <taxon>Burkholderiales</taxon>
        <taxon>Burkholderiaceae</taxon>
        <taxon>Pararobbsia</taxon>
    </lineage>
</organism>
<evidence type="ECO:0000313" key="2">
    <source>
        <dbReference type="Proteomes" id="UP000494115"/>
    </source>
</evidence>
<sequence>MKRFHKPGDEKRSVVIVRPDGHEDWLNCRSTDEARSFLNLYPAEEMAAEAYPFPPRKLTIDATGTTPT</sequence>
<accession>A0A6S7CMD1</accession>